<feature type="transmembrane region" description="Helical" evidence="2">
    <location>
        <begin position="204"/>
        <end position="227"/>
    </location>
</feature>
<feature type="transmembrane region" description="Helical" evidence="2">
    <location>
        <begin position="102"/>
        <end position="121"/>
    </location>
</feature>
<dbReference type="GO" id="GO:0009103">
    <property type="term" value="P:lipopolysaccharide biosynthetic process"/>
    <property type="evidence" value="ECO:0007669"/>
    <property type="project" value="TreeGrafter"/>
</dbReference>
<feature type="compositionally biased region" description="Low complexity" evidence="1">
    <location>
        <begin position="1"/>
        <end position="19"/>
    </location>
</feature>
<dbReference type="eggNOG" id="COG1835">
    <property type="taxonomic scope" value="Bacteria"/>
</dbReference>
<feature type="transmembrane region" description="Helical" evidence="2">
    <location>
        <begin position="258"/>
        <end position="280"/>
    </location>
</feature>
<feature type="transmembrane region" description="Helical" evidence="2">
    <location>
        <begin position="292"/>
        <end position="314"/>
    </location>
</feature>
<evidence type="ECO:0000256" key="1">
    <source>
        <dbReference type="SAM" id="MobiDB-lite"/>
    </source>
</evidence>
<protein>
    <recommendedName>
        <fullName evidence="3">Acyltransferase 3 domain-containing protein</fullName>
    </recommendedName>
</protein>
<dbReference type="InterPro" id="IPR050879">
    <property type="entry name" value="Acyltransferase_3"/>
</dbReference>
<feature type="region of interest" description="Disordered" evidence="1">
    <location>
        <begin position="377"/>
        <end position="406"/>
    </location>
</feature>
<evidence type="ECO:0000313" key="4">
    <source>
        <dbReference type="EMBL" id="EJZ81896.1"/>
    </source>
</evidence>
<dbReference type="Proteomes" id="UP000006078">
    <property type="component" value="Unassembled WGS sequence"/>
</dbReference>
<feature type="transmembrane region" description="Helical" evidence="2">
    <location>
        <begin position="65"/>
        <end position="82"/>
    </location>
</feature>
<dbReference type="RefSeq" id="WP_004601054.1">
    <property type="nucleotide sequence ID" value="NZ_JH815194.1"/>
</dbReference>
<feature type="transmembrane region" description="Helical" evidence="2">
    <location>
        <begin position="326"/>
        <end position="345"/>
    </location>
</feature>
<evidence type="ECO:0000256" key="2">
    <source>
        <dbReference type="SAM" id="Phobius"/>
    </source>
</evidence>
<keyword evidence="5" id="KW-1185">Reference proteome</keyword>
<accession>K0YET8</accession>
<gene>
    <name evidence="4" type="ORF">HMPREF9719_01164</name>
</gene>
<name>K0YET8_9CORY</name>
<feature type="transmembrane region" description="Helical" evidence="2">
    <location>
        <begin position="233"/>
        <end position="251"/>
    </location>
</feature>
<dbReference type="EMBL" id="AHAE01000052">
    <property type="protein sequence ID" value="EJZ81896.1"/>
    <property type="molecule type" value="Genomic_DNA"/>
</dbReference>
<feature type="non-terminal residue" evidence="4">
    <location>
        <position position="406"/>
    </location>
</feature>
<dbReference type="Pfam" id="PF01757">
    <property type="entry name" value="Acyl_transf_3"/>
    <property type="match status" value="1"/>
</dbReference>
<proteinExistence type="predicted"/>
<organism evidence="4 5">
    <name type="scientific">Corynebacterium otitidis ATCC 51513</name>
    <dbReference type="NCBI Taxonomy" id="883169"/>
    <lineage>
        <taxon>Bacteria</taxon>
        <taxon>Bacillati</taxon>
        <taxon>Actinomycetota</taxon>
        <taxon>Actinomycetes</taxon>
        <taxon>Mycobacteriales</taxon>
        <taxon>Corynebacteriaceae</taxon>
        <taxon>Corynebacterium</taxon>
    </lineage>
</organism>
<dbReference type="AlphaFoldDB" id="K0YET8"/>
<reference evidence="4 5" key="1">
    <citation type="submission" date="2012-08" db="EMBL/GenBank/DDBJ databases">
        <title>The Genome Sequence of Turicella otitidis ATCC 51513.</title>
        <authorList>
            <consortium name="The Broad Institute Genome Sequencing Platform"/>
            <person name="Earl A."/>
            <person name="Ward D."/>
            <person name="Feldgarden M."/>
            <person name="Gevers D."/>
            <person name="Huys G."/>
            <person name="Walker B."/>
            <person name="Young S.K."/>
            <person name="Zeng Q."/>
            <person name="Gargeya S."/>
            <person name="Fitzgerald M."/>
            <person name="Haas B."/>
            <person name="Abouelleil A."/>
            <person name="Alvarado L."/>
            <person name="Arachchi H.M."/>
            <person name="Berlin A.M."/>
            <person name="Chapman S.B."/>
            <person name="Goldberg J."/>
            <person name="Griggs A."/>
            <person name="Gujja S."/>
            <person name="Hansen M."/>
            <person name="Howarth C."/>
            <person name="Imamovic A."/>
            <person name="Larimer J."/>
            <person name="McCowen C."/>
            <person name="Montmayeur A."/>
            <person name="Murphy C."/>
            <person name="Neiman D."/>
            <person name="Pearson M."/>
            <person name="Priest M."/>
            <person name="Roberts A."/>
            <person name="Saif S."/>
            <person name="Shea T."/>
            <person name="Sisk P."/>
            <person name="Sykes S."/>
            <person name="Wortman J."/>
            <person name="Nusbaum C."/>
            <person name="Birren B."/>
        </authorList>
    </citation>
    <scope>NUCLEOTIDE SEQUENCE [LARGE SCALE GENOMIC DNA]</scope>
    <source>
        <strain evidence="4 5">ATCC 51513</strain>
    </source>
</reference>
<dbReference type="PANTHER" id="PTHR23028:SF53">
    <property type="entry name" value="ACYL_TRANSF_3 DOMAIN-CONTAINING PROTEIN"/>
    <property type="match status" value="1"/>
</dbReference>
<comment type="caution">
    <text evidence="4">The sequence shown here is derived from an EMBL/GenBank/DDBJ whole genome shotgun (WGS) entry which is preliminary data.</text>
</comment>
<dbReference type="PANTHER" id="PTHR23028">
    <property type="entry name" value="ACETYLTRANSFERASE"/>
    <property type="match status" value="1"/>
</dbReference>
<feature type="transmembrane region" description="Helical" evidence="2">
    <location>
        <begin position="351"/>
        <end position="371"/>
    </location>
</feature>
<keyword evidence="2" id="KW-1133">Transmembrane helix</keyword>
<keyword evidence="2" id="KW-0812">Transmembrane</keyword>
<feature type="domain" description="Acyltransferase 3" evidence="3">
    <location>
        <begin position="36"/>
        <end position="367"/>
    </location>
</feature>
<feature type="region of interest" description="Disordered" evidence="1">
    <location>
        <begin position="1"/>
        <end position="24"/>
    </location>
</feature>
<evidence type="ECO:0000313" key="5">
    <source>
        <dbReference type="Proteomes" id="UP000006078"/>
    </source>
</evidence>
<dbReference type="HOGENOM" id="CLU_005679_1_1_11"/>
<dbReference type="InterPro" id="IPR002656">
    <property type="entry name" value="Acyl_transf_3_dom"/>
</dbReference>
<sequence>MATGSAPSSAAGGAPTAGGRAINDAGASGRSPGYRYDLDGLRGVAIALVVVFHVFVGRVSGGVDVFLFLSGFFFVGSQLRRLERPGASLNPWWPLWRTLRRLVPALILTLAATVAGVVLVARHLLGTDLAEQVAASAGYAQNWVLYAQDREYAAASGDASPLQHLWSMAVQGQFYLLIIGLTVGLAALRRLASKWDGGGWRLSGPAIGIIAAASLASFVYAAILVGVDQPLNYYSTFTRFWELGLGALLAVGMGRARLSGIAGAVVSAVGLALVVVSGLVVDGAATFPGPAALVPVGGAALVVLGSGPANRLLAARPLARLGGMAYSLYLWHWPLLIVSLAALGLDEPNLGLGVVVVAASLGLAWLTERFVERPLRQRARPPKAGERRAATAAVGLRAQPAARGRA</sequence>
<dbReference type="GO" id="GO:0016020">
    <property type="term" value="C:membrane"/>
    <property type="evidence" value="ECO:0007669"/>
    <property type="project" value="TreeGrafter"/>
</dbReference>
<dbReference type="GO" id="GO:0016747">
    <property type="term" value="F:acyltransferase activity, transferring groups other than amino-acyl groups"/>
    <property type="evidence" value="ECO:0007669"/>
    <property type="project" value="InterPro"/>
</dbReference>
<keyword evidence="2" id="KW-0472">Membrane</keyword>
<feature type="transmembrane region" description="Helical" evidence="2">
    <location>
        <begin position="174"/>
        <end position="192"/>
    </location>
</feature>
<evidence type="ECO:0000259" key="3">
    <source>
        <dbReference type="Pfam" id="PF01757"/>
    </source>
</evidence>